<keyword evidence="4" id="KW-0799">Topoisomerase</keyword>
<name>A0ABS5S7R4_9FLAO</name>
<evidence type="ECO:0000256" key="5">
    <source>
        <dbReference type="ARBA" id="ARBA00023125"/>
    </source>
</evidence>
<keyword evidence="5" id="KW-0238">DNA-binding</keyword>
<sequence length="362" mass="42021">MVIKAPQLKKILKNPIKAAELANLVYITEKRLTIKRHRHGKGFYYTEADKKIKTKKDIKRFQSLVIPPAWEEVLITPVLNGHLQVVGRDEKNRKQYRYHPHWNQIRNMTKFFKMAAFGNVLPEIRKQVGLDLKLGKMTKRKCLALVVRLMEETHIRIGNDYYARNNKSYGLSTLRTKHVAIHKNKMKFNFVGKKGKAHSITVQNKKLQKLVMQCEEIPGWELFQYYDEDGDHHRIDSGMVNDYIHEISGDLFSAKDFRTWAASKIFFETLAVLEKPETETQKKKNIITAYDAAAEGLGNTRTVCRKYYVHPALVENYEAGKLDPFFDEMNAKDIGTEYMSNSEMVLLKIIAGFEIDFEASED</sequence>
<protein>
    <recommendedName>
        <fullName evidence="3">DNA topoisomerase</fullName>
        <ecNumber evidence="3">5.6.2.1</ecNumber>
    </recommendedName>
</protein>
<keyword evidence="6" id="KW-0413">Isomerase</keyword>
<feature type="domain" description="DNA topoisomerase IB N-terminal" evidence="8">
    <location>
        <begin position="43"/>
        <end position="89"/>
    </location>
</feature>
<dbReference type="RefSeq" id="WP_214112786.1">
    <property type="nucleotide sequence ID" value="NZ_JAHCTB010000003.1"/>
</dbReference>
<evidence type="ECO:0000259" key="8">
    <source>
        <dbReference type="Pfam" id="PF21338"/>
    </source>
</evidence>
<dbReference type="Pfam" id="PF01028">
    <property type="entry name" value="Topoisom_I"/>
    <property type="match status" value="1"/>
</dbReference>
<dbReference type="Gene3D" id="1.10.132.120">
    <property type="match status" value="1"/>
</dbReference>
<evidence type="ECO:0000256" key="6">
    <source>
        <dbReference type="ARBA" id="ARBA00023235"/>
    </source>
</evidence>
<gene>
    <name evidence="9" type="ORF">KIV10_06880</name>
</gene>
<dbReference type="InterPro" id="IPR014711">
    <property type="entry name" value="TopoI_cat_a-hlx-sub_euk"/>
</dbReference>
<dbReference type="SUPFAM" id="SSF55869">
    <property type="entry name" value="DNA topoisomerase I domain"/>
    <property type="match status" value="1"/>
</dbReference>
<evidence type="ECO:0000313" key="9">
    <source>
        <dbReference type="EMBL" id="MBT0607900.1"/>
    </source>
</evidence>
<evidence type="ECO:0000256" key="3">
    <source>
        <dbReference type="ARBA" id="ARBA00012891"/>
    </source>
</evidence>
<dbReference type="InterPro" id="IPR035447">
    <property type="entry name" value="DNA_topo_I_N_sf"/>
</dbReference>
<dbReference type="InterPro" id="IPR001631">
    <property type="entry name" value="TopoI"/>
</dbReference>
<dbReference type="EMBL" id="JAHCTB010000003">
    <property type="protein sequence ID" value="MBT0607900.1"/>
    <property type="molecule type" value="Genomic_DNA"/>
</dbReference>
<keyword evidence="10" id="KW-1185">Reference proteome</keyword>
<dbReference type="Proteomes" id="UP001297092">
    <property type="component" value="Unassembled WGS sequence"/>
</dbReference>
<reference evidence="9 10" key="1">
    <citation type="submission" date="2021-05" db="EMBL/GenBank/DDBJ databases">
        <title>Aequorivita echinoideorum JCM 30378 genome.</title>
        <authorList>
            <person name="Zhang H."/>
            <person name="Li C."/>
        </authorList>
    </citation>
    <scope>NUCLEOTIDE SEQUENCE [LARGE SCALE GENOMIC DNA]</scope>
    <source>
        <strain evidence="9 10">JCM30378</strain>
    </source>
</reference>
<dbReference type="InterPro" id="IPR049331">
    <property type="entry name" value="Top1B_N_bact"/>
</dbReference>
<dbReference type="PRINTS" id="PR00416">
    <property type="entry name" value="EUTPISMRASEI"/>
</dbReference>
<evidence type="ECO:0000256" key="1">
    <source>
        <dbReference type="ARBA" id="ARBA00000213"/>
    </source>
</evidence>
<dbReference type="EC" id="5.6.2.1" evidence="3"/>
<dbReference type="InterPro" id="IPR013500">
    <property type="entry name" value="TopoI_cat_euk"/>
</dbReference>
<accession>A0ABS5S7R4</accession>
<evidence type="ECO:0000256" key="2">
    <source>
        <dbReference type="ARBA" id="ARBA00006645"/>
    </source>
</evidence>
<proteinExistence type="inferred from homology"/>
<dbReference type="PROSITE" id="PS52038">
    <property type="entry name" value="TOPO_IB_2"/>
    <property type="match status" value="1"/>
</dbReference>
<dbReference type="SUPFAM" id="SSF56349">
    <property type="entry name" value="DNA breaking-rejoining enzymes"/>
    <property type="match status" value="1"/>
</dbReference>
<organism evidence="9 10">
    <name type="scientific">Aequorivita echinoideorum</name>
    <dbReference type="NCBI Taxonomy" id="1549647"/>
    <lineage>
        <taxon>Bacteria</taxon>
        <taxon>Pseudomonadati</taxon>
        <taxon>Bacteroidota</taxon>
        <taxon>Flavobacteriia</taxon>
        <taxon>Flavobacteriales</taxon>
        <taxon>Flavobacteriaceae</taxon>
        <taxon>Aequorivita</taxon>
    </lineage>
</organism>
<evidence type="ECO:0000259" key="7">
    <source>
        <dbReference type="Pfam" id="PF01028"/>
    </source>
</evidence>
<comment type="catalytic activity">
    <reaction evidence="1">
        <text>ATP-independent breakage of single-stranded DNA, followed by passage and rejoining.</text>
        <dbReference type="EC" id="5.6.2.1"/>
    </reaction>
</comment>
<comment type="caution">
    <text evidence="9">The sequence shown here is derived from an EMBL/GenBank/DDBJ whole genome shotgun (WGS) entry which is preliminary data.</text>
</comment>
<comment type="similarity">
    <text evidence="2">Belongs to the type IB topoisomerase family.</text>
</comment>
<evidence type="ECO:0000256" key="4">
    <source>
        <dbReference type="ARBA" id="ARBA00023029"/>
    </source>
</evidence>
<feature type="domain" description="DNA topoisomerase I catalytic core eukaryotic-type" evidence="7">
    <location>
        <begin position="103"/>
        <end position="318"/>
    </location>
</feature>
<dbReference type="Pfam" id="PF21338">
    <property type="entry name" value="Top1B_N_bact"/>
    <property type="match status" value="1"/>
</dbReference>
<evidence type="ECO:0000313" key="10">
    <source>
        <dbReference type="Proteomes" id="UP001297092"/>
    </source>
</evidence>
<dbReference type="Gene3D" id="3.90.15.10">
    <property type="entry name" value="Topoisomerase I, Chain A, domain 3"/>
    <property type="match status" value="1"/>
</dbReference>
<dbReference type="Gene3D" id="3.30.66.10">
    <property type="entry name" value="DNA topoisomerase I domain"/>
    <property type="match status" value="1"/>
</dbReference>
<dbReference type="InterPro" id="IPR011010">
    <property type="entry name" value="DNA_brk_join_enz"/>
</dbReference>